<keyword evidence="3 11" id="KW-0328">Glycosyltransferase</keyword>
<evidence type="ECO:0000256" key="11">
    <source>
        <dbReference type="RuleBase" id="RU363063"/>
    </source>
</evidence>
<dbReference type="InterPro" id="IPR002659">
    <property type="entry name" value="Glyco_trans_31"/>
</dbReference>
<comment type="similarity">
    <text evidence="2 11">Belongs to the glycosyltransferase 31 family.</text>
</comment>
<evidence type="ECO:0000256" key="4">
    <source>
        <dbReference type="ARBA" id="ARBA00022679"/>
    </source>
</evidence>
<proteinExistence type="inferred from homology"/>
<dbReference type="GO" id="GO:0000139">
    <property type="term" value="C:Golgi membrane"/>
    <property type="evidence" value="ECO:0007669"/>
    <property type="project" value="UniProtKB-SubCell"/>
</dbReference>
<dbReference type="Gene3D" id="3.90.550.50">
    <property type="match status" value="1"/>
</dbReference>
<dbReference type="Pfam" id="PF01762">
    <property type="entry name" value="Galactosyl_T"/>
    <property type="match status" value="1"/>
</dbReference>
<keyword evidence="13" id="KW-1185">Reference proteome</keyword>
<dbReference type="OrthoDB" id="5512589at2759"/>
<dbReference type="GO" id="GO:0016758">
    <property type="term" value="F:hexosyltransferase activity"/>
    <property type="evidence" value="ECO:0007669"/>
    <property type="project" value="InterPro"/>
</dbReference>
<keyword evidence="7" id="KW-1133">Transmembrane helix</keyword>
<evidence type="ECO:0000313" key="13">
    <source>
        <dbReference type="Proteomes" id="UP000499080"/>
    </source>
</evidence>
<evidence type="ECO:0000256" key="8">
    <source>
        <dbReference type="ARBA" id="ARBA00023034"/>
    </source>
</evidence>
<accession>A0A4Y2CUY6</accession>
<dbReference type="PANTHER" id="PTHR11214:SF314">
    <property type="entry name" value="HEXOSYLTRANSFERASE"/>
    <property type="match status" value="1"/>
</dbReference>
<dbReference type="EMBL" id="BGPR01000244">
    <property type="protein sequence ID" value="GBM07627.1"/>
    <property type="molecule type" value="Genomic_DNA"/>
</dbReference>
<comment type="subcellular location">
    <subcellularLocation>
        <location evidence="1 11">Golgi apparatus membrane</location>
        <topology evidence="1 11">Single-pass type II membrane protein</topology>
    </subcellularLocation>
</comment>
<evidence type="ECO:0000313" key="12">
    <source>
        <dbReference type="EMBL" id="GBM07627.1"/>
    </source>
</evidence>
<evidence type="ECO:0000256" key="5">
    <source>
        <dbReference type="ARBA" id="ARBA00022692"/>
    </source>
</evidence>
<keyword evidence="10" id="KW-0325">Glycoprotein</keyword>
<name>A0A4Y2CUY6_ARAVE</name>
<keyword evidence="8 11" id="KW-0333">Golgi apparatus</keyword>
<evidence type="ECO:0000256" key="3">
    <source>
        <dbReference type="ARBA" id="ARBA00022676"/>
    </source>
</evidence>
<organism evidence="12 13">
    <name type="scientific">Araneus ventricosus</name>
    <name type="common">Orbweaver spider</name>
    <name type="synonym">Epeira ventricosa</name>
    <dbReference type="NCBI Taxonomy" id="182803"/>
    <lineage>
        <taxon>Eukaryota</taxon>
        <taxon>Metazoa</taxon>
        <taxon>Ecdysozoa</taxon>
        <taxon>Arthropoda</taxon>
        <taxon>Chelicerata</taxon>
        <taxon>Arachnida</taxon>
        <taxon>Araneae</taxon>
        <taxon>Araneomorphae</taxon>
        <taxon>Entelegynae</taxon>
        <taxon>Araneoidea</taxon>
        <taxon>Araneidae</taxon>
        <taxon>Araneus</taxon>
    </lineage>
</organism>
<gene>
    <name evidence="12" type="primary">B3GALT5_1</name>
    <name evidence="12" type="ORF">AVEN_230057_1</name>
</gene>
<evidence type="ECO:0000256" key="2">
    <source>
        <dbReference type="ARBA" id="ARBA00008661"/>
    </source>
</evidence>
<dbReference type="AlphaFoldDB" id="A0A4Y2CUY6"/>
<evidence type="ECO:0000256" key="6">
    <source>
        <dbReference type="ARBA" id="ARBA00022968"/>
    </source>
</evidence>
<dbReference type="GO" id="GO:0006493">
    <property type="term" value="P:protein O-linked glycosylation"/>
    <property type="evidence" value="ECO:0007669"/>
    <property type="project" value="TreeGrafter"/>
</dbReference>
<dbReference type="EC" id="2.4.1.-" evidence="11"/>
<keyword evidence="9" id="KW-0472">Membrane</keyword>
<evidence type="ECO:0000256" key="9">
    <source>
        <dbReference type="ARBA" id="ARBA00023136"/>
    </source>
</evidence>
<evidence type="ECO:0000256" key="10">
    <source>
        <dbReference type="ARBA" id="ARBA00023180"/>
    </source>
</evidence>
<comment type="caution">
    <text evidence="12">The sequence shown here is derived from an EMBL/GenBank/DDBJ whole genome shotgun (WGS) entry which is preliminary data.</text>
</comment>
<dbReference type="PANTHER" id="PTHR11214">
    <property type="entry name" value="BETA-1,3-N-ACETYLGLUCOSAMINYLTRANSFERASE"/>
    <property type="match status" value="1"/>
</dbReference>
<keyword evidence="4 12" id="KW-0808">Transferase</keyword>
<keyword evidence="5" id="KW-0812">Transmembrane</keyword>
<keyword evidence="6" id="KW-0735">Signal-anchor</keyword>
<protein>
    <recommendedName>
        <fullName evidence="11">Hexosyltransferase</fullName>
        <ecNumber evidence="11">2.4.1.-</ecNumber>
    </recommendedName>
</protein>
<evidence type="ECO:0000256" key="1">
    <source>
        <dbReference type="ARBA" id="ARBA00004323"/>
    </source>
</evidence>
<dbReference type="FunFam" id="3.90.550.50:FF:000001">
    <property type="entry name" value="Hexosyltransferase"/>
    <property type="match status" value="1"/>
</dbReference>
<evidence type="ECO:0000256" key="7">
    <source>
        <dbReference type="ARBA" id="ARBA00022989"/>
    </source>
</evidence>
<sequence>MQVSTHNIDYLRLFFVSELLDFGKFSECGLLVYYSEMRRLWYAKYAVTLLASTALTFHLLHSSTHVKVDKENIFPEDAEKTIASKTGYSFTKSNSFLRRKLTQGIFATPRHRVSPPGWTVLPGNVTVHEGDDRVPMDISFEISAESVCNDFETSKRTLLIFVASSADHFIQRKAIRNTWGLKLLQYAYNYRIVFLLGKDNRDTQSEIVLEGYRYGDLVQINLTESFRNLGSKSVAGLHWSKNYCSKADFVMKTDDDILVHVPNLLKALEGYGNADSLLMCHENRMRKILRKELLDRTDLPLSYHKYEVSQNELPGQYYPPYCSGMAYVFTSSVRDRLIEASLATPVFFIEDVYLTGFCRHKAGIIIKPHSGITLRPPINVHQASCSFRDGRITSQEVGADELNLMWVELNTQGFFCPQLLGYANKRKEFDSVKNEISSL</sequence>
<reference evidence="12 13" key="1">
    <citation type="journal article" date="2019" name="Sci. Rep.">
        <title>Orb-weaving spider Araneus ventricosus genome elucidates the spidroin gene catalogue.</title>
        <authorList>
            <person name="Kono N."/>
            <person name="Nakamura H."/>
            <person name="Ohtoshi R."/>
            <person name="Moran D.A.P."/>
            <person name="Shinohara A."/>
            <person name="Yoshida Y."/>
            <person name="Fujiwara M."/>
            <person name="Mori M."/>
            <person name="Tomita M."/>
            <person name="Arakawa K."/>
        </authorList>
    </citation>
    <scope>NUCLEOTIDE SEQUENCE [LARGE SCALE GENOMIC DNA]</scope>
</reference>
<dbReference type="Proteomes" id="UP000499080">
    <property type="component" value="Unassembled WGS sequence"/>
</dbReference>